<evidence type="ECO:0000313" key="3">
    <source>
        <dbReference type="Proteomes" id="UP000827724"/>
    </source>
</evidence>
<keyword evidence="3" id="KW-1185">Reference proteome</keyword>
<feature type="compositionally biased region" description="Basic and acidic residues" evidence="1">
    <location>
        <begin position="637"/>
        <end position="658"/>
    </location>
</feature>
<feature type="region of interest" description="Disordered" evidence="1">
    <location>
        <begin position="700"/>
        <end position="721"/>
    </location>
</feature>
<reference evidence="2" key="1">
    <citation type="submission" date="2021-08" db="EMBL/GenBank/DDBJ databases">
        <title>Chromosome-Level Trichoderma cornu-damae using Hi-C Data.</title>
        <authorList>
            <person name="Kim C.S."/>
        </authorList>
    </citation>
    <scope>NUCLEOTIDE SEQUENCE</scope>
    <source>
        <strain evidence="2">KA19-0412C</strain>
    </source>
</reference>
<proteinExistence type="predicted"/>
<dbReference type="Proteomes" id="UP000827724">
    <property type="component" value="Unassembled WGS sequence"/>
</dbReference>
<organism evidence="2 3">
    <name type="scientific">Trichoderma cornu-damae</name>
    <dbReference type="NCBI Taxonomy" id="654480"/>
    <lineage>
        <taxon>Eukaryota</taxon>
        <taxon>Fungi</taxon>
        <taxon>Dikarya</taxon>
        <taxon>Ascomycota</taxon>
        <taxon>Pezizomycotina</taxon>
        <taxon>Sordariomycetes</taxon>
        <taxon>Hypocreomycetidae</taxon>
        <taxon>Hypocreales</taxon>
        <taxon>Hypocreaceae</taxon>
        <taxon>Trichoderma</taxon>
    </lineage>
</organism>
<accession>A0A9P8QSE3</accession>
<feature type="compositionally biased region" description="Basic and acidic residues" evidence="1">
    <location>
        <begin position="700"/>
        <end position="713"/>
    </location>
</feature>
<evidence type="ECO:0000256" key="1">
    <source>
        <dbReference type="SAM" id="MobiDB-lite"/>
    </source>
</evidence>
<comment type="caution">
    <text evidence="2">The sequence shown here is derived from an EMBL/GenBank/DDBJ whole genome shotgun (WGS) entry which is preliminary data.</text>
</comment>
<evidence type="ECO:0000313" key="2">
    <source>
        <dbReference type="EMBL" id="KAH6608373.1"/>
    </source>
</evidence>
<dbReference type="EMBL" id="JAIWOZ010000002">
    <property type="protein sequence ID" value="KAH6608373.1"/>
    <property type="molecule type" value="Genomic_DNA"/>
</dbReference>
<dbReference type="AlphaFoldDB" id="A0A9P8QSE3"/>
<gene>
    <name evidence="2" type="ORF">Trco_001719</name>
</gene>
<protein>
    <submittedName>
        <fullName evidence="2">Uncharacterized protein</fullName>
    </submittedName>
</protein>
<sequence>MPNRGTLGPLLVVDHHPDGSRLAPALDELIGPLLEDGGVQPQVVLGHPDRPQGPAGILPLRLGEARLDPCLDDVLAPLRGLALKGLLQQEAPRRDGLGDLVLAGVHALHLGGRRHPDEVAVRRLRKADVGEVVPPGEDELVVAGAAGGVRHGYEQLRRRGLVDLAQQIAPRHVVVARLPQHDDDVGEQEEDAGVVGVDGGLVGRRELQEVGGEDEAALGLQVGGPRLDHVPQPVGDVGLVRQGIVHGADVGDDVSRLEHGLQRRVGDGQRGDDLVDEQAVPRQPLHGLDEERADGLLAGLADALPEARLLVEEGVEQRREVLARLDVVLVALGEPGEPLEEEPGHGEGAEGVLGPGGVAVAARRPGGGREVHGRRLHVLDGVLLRLVHDPAQLFDEGRVDLQDAVRRLGEQLLELLLGRAEALDGPLLGVVPKVVGHRLDQLPHLEHVALLRVDELAHLHAQLNLLVLGEGLVAVERRGLRGRAAQLAGGQEDGLAKQLDQRRVRPVLAQRRVDDVVLVVGHLFELGGLGRHDGAGRQEEVNVDVADVLRLQGLVERRHDVGGVVALDHLLDEVGGVLLAEQGRRAAGPPPPGRVGGLEMGLDIVGELPEVPEEAKGQAAVDLVALELARQVVDDAVEGRAGRDGDAREGPEAGGREDVDLDAGAVEGVVGRGRGPMEDEHGQLAQQRVCGVVESDVLGRERQLVRDTHHGESRLVSGRRS</sequence>
<name>A0A9P8QSE3_9HYPO</name>
<feature type="region of interest" description="Disordered" evidence="1">
    <location>
        <begin position="637"/>
        <end position="663"/>
    </location>
</feature>